<keyword evidence="8 23" id="KW-0158">Chromosome</keyword>
<dbReference type="InParanoid" id="A0A7N4NZ10"/>
<dbReference type="GO" id="GO:0003720">
    <property type="term" value="F:telomerase activity"/>
    <property type="evidence" value="ECO:0007669"/>
    <property type="project" value="InterPro"/>
</dbReference>
<evidence type="ECO:0000256" key="11">
    <source>
        <dbReference type="ARBA" id="ARBA00022679"/>
    </source>
</evidence>
<dbReference type="Proteomes" id="UP000007648">
    <property type="component" value="Unassembled WGS sequence"/>
</dbReference>
<dbReference type="EC" id="2.7.7.49" evidence="6 23"/>
<dbReference type="Gene3D" id="1.10.132.70">
    <property type="match status" value="1"/>
</dbReference>
<accession>A0A7N4NZ10</accession>
<protein>
    <recommendedName>
        <fullName evidence="7 23">Telomerase reverse transcriptase</fullName>
        <ecNumber evidence="6 23">2.7.7.49</ecNumber>
    </recommendedName>
    <alternativeName>
        <fullName evidence="21 23">Telomerase catalytic subunit</fullName>
    </alternativeName>
</protein>
<evidence type="ECO:0000256" key="3">
    <source>
        <dbReference type="ARBA" id="ARBA00004574"/>
    </source>
</evidence>
<dbReference type="GO" id="GO:0042162">
    <property type="term" value="F:telomeric DNA binding"/>
    <property type="evidence" value="ECO:0007669"/>
    <property type="project" value="TreeGrafter"/>
</dbReference>
<keyword evidence="19 23" id="KW-0539">Nucleus</keyword>
<dbReference type="FunFam" id="1.10.132.70:FF:000001">
    <property type="entry name" value="Telomerase reverse transcriptase"/>
    <property type="match status" value="1"/>
</dbReference>
<evidence type="ECO:0000256" key="7">
    <source>
        <dbReference type="ARBA" id="ARBA00016182"/>
    </source>
</evidence>
<dbReference type="Gene3D" id="1.10.357.90">
    <property type="match status" value="1"/>
</dbReference>
<dbReference type="GO" id="GO:0046872">
    <property type="term" value="F:metal ion binding"/>
    <property type="evidence" value="ECO:0007669"/>
    <property type="project" value="UniProtKB-KW"/>
</dbReference>
<evidence type="ECO:0000256" key="21">
    <source>
        <dbReference type="ARBA" id="ARBA00032044"/>
    </source>
</evidence>
<keyword evidence="9" id="KW-0963">Cytoplasm</keyword>
<dbReference type="Pfam" id="PF00078">
    <property type="entry name" value="RVT_1"/>
    <property type="match status" value="1"/>
</dbReference>
<dbReference type="GO" id="GO:0000781">
    <property type="term" value="C:chromosome, telomeric region"/>
    <property type="evidence" value="ECO:0007669"/>
    <property type="project" value="UniProtKB-SubCell"/>
</dbReference>
<organism evidence="26 27">
    <name type="scientific">Sarcophilus harrisii</name>
    <name type="common">Tasmanian devil</name>
    <name type="synonym">Sarcophilus laniarius</name>
    <dbReference type="NCBI Taxonomy" id="9305"/>
    <lineage>
        <taxon>Eukaryota</taxon>
        <taxon>Metazoa</taxon>
        <taxon>Chordata</taxon>
        <taxon>Craniata</taxon>
        <taxon>Vertebrata</taxon>
        <taxon>Euteleostomi</taxon>
        <taxon>Mammalia</taxon>
        <taxon>Metatheria</taxon>
        <taxon>Dasyuromorphia</taxon>
        <taxon>Dasyuridae</taxon>
        <taxon>Sarcophilus</taxon>
    </lineage>
</organism>
<dbReference type="FunCoup" id="A0A7N4NZ10">
    <property type="interactions" value="304"/>
</dbReference>
<keyword evidence="16 23" id="KW-0779">Telomere</keyword>
<dbReference type="GO" id="GO:0005739">
    <property type="term" value="C:mitochondrion"/>
    <property type="evidence" value="ECO:0007669"/>
    <property type="project" value="UniProtKB-ARBA"/>
</dbReference>
<feature type="region of interest" description="Disordered" evidence="24">
    <location>
        <begin position="253"/>
        <end position="321"/>
    </location>
</feature>
<dbReference type="PRINTS" id="PR01365">
    <property type="entry name" value="TELOMERASERT"/>
</dbReference>
<dbReference type="PROSITE" id="PS50878">
    <property type="entry name" value="RT_POL"/>
    <property type="match status" value="1"/>
</dbReference>
<evidence type="ECO:0000256" key="17">
    <source>
        <dbReference type="ARBA" id="ARBA00022918"/>
    </source>
</evidence>
<comment type="similarity">
    <text evidence="5 23">Belongs to the reverse transcriptase family. Telomerase subfamily.</text>
</comment>
<proteinExistence type="inferred from homology"/>
<keyword evidence="13 23" id="KW-0479">Metal-binding</keyword>
<dbReference type="CTD" id="7015"/>
<dbReference type="RefSeq" id="XP_031801960.1">
    <property type="nucleotide sequence ID" value="XM_031946100.1"/>
</dbReference>
<dbReference type="InterPro" id="IPR049139">
    <property type="entry name" value="TERT_C"/>
</dbReference>
<dbReference type="GO" id="GO:0070034">
    <property type="term" value="F:telomerase RNA binding"/>
    <property type="evidence" value="ECO:0007669"/>
    <property type="project" value="TreeGrafter"/>
</dbReference>
<dbReference type="Pfam" id="PF12009">
    <property type="entry name" value="Telomerase_RBD"/>
    <property type="match status" value="1"/>
</dbReference>
<dbReference type="KEGG" id="shr:100914433"/>
<keyword evidence="20" id="KW-0687">Ribonucleoprotein</keyword>
<dbReference type="GeneTree" id="ENSGT00390000018531"/>
<dbReference type="InterPro" id="IPR043502">
    <property type="entry name" value="DNA/RNA_pol_sf"/>
</dbReference>
<dbReference type="PANTHER" id="PTHR12066:SF0">
    <property type="entry name" value="TELOMERASE REVERSE TRANSCRIPTASE"/>
    <property type="match status" value="1"/>
</dbReference>
<dbReference type="InterPro" id="IPR003545">
    <property type="entry name" value="Telomerase_RT"/>
</dbReference>
<sequence>MASRSPTPHSLLASPAFRGVRAVLKTRYRDVLGLAEFVKRLEDEVRSARGPGDGPDGRLQRSEDPEVFHIFVSRCVVCVPWDARPLPRPFTFQQLSSQKEVVARIVQRICEKKKKNILAFGYTLLEENRMPLPVMFTTNVYNFHPNTITETISVSALWELLLSRIGDDVMMYMLEHCSIFMMVPPSCSYQISGLPIYELCLKDSDLPSGFTRRKHPKQKPDAPHDNVKKITFHKKSLVKLDLRKEMLRSKDKALKVSRQNQKNAEDLVDKPLQDGPEDSCGIDQGSNGDQVEKQDRTHSVHSMTAVLSKRQREDEEESEISAKRLKKEECLHEKRKELVLGQGCDFHENESNSNNAENVTQRSIEISSRRFSSKKSALKGDAGEAECFTETKGSLPVLEHNDEDLACCNSSIIKSTPEDKIEARSSEEGLVGGPKPTDAIFSHVLCPGKEPPKRLRSASGSIIYINRKRFLYSGRNFRECLPASFMLNRLHDSLSGGQRLVETIFLNSHLFELKGDPHQQKTPWKNRRLPKRYWQMRHLFKELIQNHRKCPYFMLLKKNCPLRFSAAKTDPASQLKKPQAIASSQLTKSEEIQHQIQDGGQQQEQLSEVPSSCGSNIMKEPSCSLTEQMPDKELVLSSKISKKTPSGSDTVRKAVFPGKGGSDVLQLLSWHSSPWQVYVFLRECLHRLVPAELWGSTHNKCRFFKNVKKFLTLGKHDKFSLRELMWKMRVKDCAWLALAKGNHFVPASEHHLREEILAKFVYWLMDTYVVELLRSFFYITETMFQKNRLFFYRKCIWSKLQNVGIRKHFDKVHLRTLSEEEIKKNLEARFICLASRLRFIPKPNGLRPIVNVDSIIGAKVSNKGTKDKKIRCFNGQLKNLFSVLNYERTLHPEVLGSSLFGIDGIYQAWRQFVLRVKQSKDKVPNFYFVKADVTGAYDTIPHDKLVEVISSIIKPEEKKIYCIRRYAVVQKNAHGNIQKSFKRHVSTYKDALPYMNQFVSHLQETSSLQNAIVVEQSCSLNETSINLFTFFLHLIHNSILKIKNKYYVQCQGIPQGSILSTLLCSLCYGNMENKLFPGIQQDGLLIRLIDDFLLVTPHLTQAKTFLRTLAKGIPEYGCLINPKKTVVNFPVEEDILSESDFTQLPAHCLFPWCGLLLDTRTLNVFCDYSNYSRTSIRTSLSFDHSVKAGRNMRNKLVAVLRMKCHGLFLDLQVNCLQTVYINIYKIFLLQAYRFHACVLKLPFNQQVRKNPGFFLSVISDIASCCYSILKAKNQEVTLGARGASGPFPFEAARWLCYHAFLNKLVNHKIVYKCLLGTLKTSKLQLFRKIPKSTMQMLKAASDPSLSQDFKMILD</sequence>
<dbReference type="GO" id="GO:0007004">
    <property type="term" value="P:telomere maintenance via telomerase"/>
    <property type="evidence" value="ECO:0007669"/>
    <property type="project" value="TreeGrafter"/>
</dbReference>
<evidence type="ECO:0000256" key="22">
    <source>
        <dbReference type="ARBA" id="ARBA00048173"/>
    </source>
</evidence>
<dbReference type="SMART" id="SM00975">
    <property type="entry name" value="Telomerase_RBD"/>
    <property type="match status" value="1"/>
</dbReference>
<evidence type="ECO:0000256" key="2">
    <source>
        <dbReference type="ARBA" id="ARBA00004496"/>
    </source>
</evidence>
<reference evidence="26 27" key="1">
    <citation type="journal article" date="2011" name="Proc. Natl. Acad. Sci. U.S.A.">
        <title>Genetic diversity and population structure of the endangered marsupial Sarcophilus harrisii (Tasmanian devil).</title>
        <authorList>
            <person name="Miller W."/>
            <person name="Hayes V.M."/>
            <person name="Ratan A."/>
            <person name="Petersen D.C."/>
            <person name="Wittekindt N.E."/>
            <person name="Miller J."/>
            <person name="Walenz B."/>
            <person name="Knight J."/>
            <person name="Qi J."/>
            <person name="Zhao F."/>
            <person name="Wang Q."/>
            <person name="Bedoya-Reina O.C."/>
            <person name="Katiyar N."/>
            <person name="Tomsho L.P."/>
            <person name="Kasson L.M."/>
            <person name="Hardie R.A."/>
            <person name="Woodbridge P."/>
            <person name="Tindall E.A."/>
            <person name="Bertelsen M.F."/>
            <person name="Dixon D."/>
            <person name="Pyecroft S."/>
            <person name="Helgen K.M."/>
            <person name="Lesk A.M."/>
            <person name="Pringle T.H."/>
            <person name="Patterson N."/>
            <person name="Zhang Y."/>
            <person name="Kreiss A."/>
            <person name="Woods G.M."/>
            <person name="Jones M.E."/>
            <person name="Schuster S.C."/>
        </authorList>
    </citation>
    <scope>NUCLEOTIDE SEQUENCE [LARGE SCALE GENOMIC DNA]</scope>
</reference>
<comment type="domain">
    <text evidence="23">The RNA-interacting domain 2 (RD2) is essential for both interaction with the CR4-CR5 domain of TERC and for DNA synthesis.</text>
</comment>
<evidence type="ECO:0000256" key="12">
    <source>
        <dbReference type="ARBA" id="ARBA00022695"/>
    </source>
</evidence>
<reference evidence="26" key="2">
    <citation type="submission" date="2025-08" db="UniProtKB">
        <authorList>
            <consortium name="Ensembl"/>
        </authorList>
    </citation>
    <scope>IDENTIFICATION</scope>
</reference>
<dbReference type="InterPro" id="IPR000477">
    <property type="entry name" value="RT_dom"/>
</dbReference>
<dbReference type="CDD" id="cd01648">
    <property type="entry name" value="TERT"/>
    <property type="match status" value="1"/>
</dbReference>
<dbReference type="FunFam" id="1.10.357.90:FF:000001">
    <property type="entry name" value="Telomerase reverse transcriptase"/>
    <property type="match status" value="1"/>
</dbReference>
<comment type="function">
    <text evidence="23">Telomerase is a ribonucleoprotein enzyme essential for the replication of chromosome termini in most eukaryotes. Active in progenitor and cancer cells. Inactive, or very low activity, in normal somatic cells. Catalytic component of the teleromerase holoenzyme complex whose main activity is the elongation of telomeres by acting as a reverse transcriptase that adds simple sequence repeats to chromosome ends by copying a template sequence within the RNA component of the enzyme. Catalyzes the RNA-dependent extension of 3'-chromosomal termini with the 6-nucleotide telomeric repeat unit, 5'-TTAGGG-3'. The catalytic cycle involves primer binding, primer extension and release of product once the template boundary has been reached or nascent product translocation followed by further extension. More active on substrates containing 2 or 3 telomeric repeats. Telomerase activity is regulated by a number of factors including telomerase complex-associated proteins, chaperones and polypeptide modifiers. Modulates Wnt signaling. Plays important roles in aging and antiapoptosis.</text>
</comment>
<dbReference type="GO" id="GO:0005730">
    <property type="term" value="C:nucleolus"/>
    <property type="evidence" value="ECO:0007669"/>
    <property type="project" value="UniProtKB-SubCell"/>
</dbReference>
<evidence type="ECO:0000256" key="23">
    <source>
        <dbReference type="RuleBase" id="RU365061"/>
    </source>
</evidence>
<evidence type="ECO:0000256" key="20">
    <source>
        <dbReference type="ARBA" id="ARBA00023274"/>
    </source>
</evidence>
<comment type="domain">
    <text evidence="23">The RNA-interacting domain 1 (RD1)/N-terminal extension (NTE) is required for interaction with the pseudoknot-template domain of each of TERC dimers. It contains anchor sites that bind primer nucleotides upstream of the RNA-DNA hybrid and is thus an essential determinant of repeat addition processivity.</text>
</comment>
<keyword evidence="10" id="KW-0597">Phosphoprotein</keyword>
<evidence type="ECO:0000313" key="27">
    <source>
        <dbReference type="Proteomes" id="UP000007648"/>
    </source>
</evidence>
<evidence type="ECO:0000256" key="9">
    <source>
        <dbReference type="ARBA" id="ARBA00022490"/>
    </source>
</evidence>
<dbReference type="GO" id="GO:0016605">
    <property type="term" value="C:PML body"/>
    <property type="evidence" value="ECO:0007669"/>
    <property type="project" value="UniProtKB-SubCell"/>
</dbReference>
<feature type="compositionally biased region" description="Basic and acidic residues" evidence="24">
    <location>
        <begin position="263"/>
        <end position="272"/>
    </location>
</feature>
<dbReference type="Pfam" id="PF21399">
    <property type="entry name" value="TERT_C"/>
    <property type="match status" value="1"/>
</dbReference>
<evidence type="ECO:0000256" key="14">
    <source>
        <dbReference type="ARBA" id="ARBA00022842"/>
    </source>
</evidence>
<dbReference type="GeneID" id="100914433"/>
<evidence type="ECO:0000256" key="18">
    <source>
        <dbReference type="ARBA" id="ARBA00023125"/>
    </source>
</evidence>
<evidence type="ECO:0000256" key="16">
    <source>
        <dbReference type="ARBA" id="ARBA00022895"/>
    </source>
</evidence>
<dbReference type="FunFam" id="3.30.70.2630:FF:000001">
    <property type="entry name" value="Telomerase reverse transcriptase"/>
    <property type="match status" value="1"/>
</dbReference>
<comment type="domain">
    <text evidence="23">The primer grip sequence in the RT domain is required for telomerase activity and for stable association with short telomeric primers.</text>
</comment>
<keyword evidence="11 23" id="KW-0808">Transferase</keyword>
<keyword evidence="17 23" id="KW-0695">RNA-directed DNA polymerase</keyword>
<evidence type="ECO:0000256" key="5">
    <source>
        <dbReference type="ARBA" id="ARBA00008001"/>
    </source>
</evidence>
<dbReference type="GO" id="GO:0000333">
    <property type="term" value="C:telomerase catalytic core complex"/>
    <property type="evidence" value="ECO:0007669"/>
    <property type="project" value="TreeGrafter"/>
</dbReference>
<dbReference type="PANTHER" id="PTHR12066">
    <property type="entry name" value="TELOMERASE REVERSE TRANSCRIPTASE"/>
    <property type="match status" value="1"/>
</dbReference>
<evidence type="ECO:0000313" key="26">
    <source>
        <dbReference type="Ensembl" id="ENSSHAP00000030586.1"/>
    </source>
</evidence>
<evidence type="ECO:0000256" key="8">
    <source>
        <dbReference type="ARBA" id="ARBA00022454"/>
    </source>
</evidence>
<dbReference type="SUPFAM" id="SSF56672">
    <property type="entry name" value="DNA/RNA polymerases"/>
    <property type="match status" value="1"/>
</dbReference>
<comment type="subcellular location">
    <subcellularLocation>
        <location evidence="3 23">Chromosome</location>
        <location evidence="3 23">Telomere</location>
    </subcellularLocation>
    <subcellularLocation>
        <location evidence="2 23">Cytoplasm</location>
    </subcellularLocation>
    <subcellularLocation>
        <location evidence="1 23">Nucleus</location>
        <location evidence="1 23">PML body</location>
    </subcellularLocation>
    <subcellularLocation>
        <location evidence="23">Nucleus</location>
        <location evidence="23">Nucleolus</location>
    </subcellularLocation>
    <subcellularLocation>
        <location evidence="4 23">Nucleus</location>
        <location evidence="4 23">Nucleoplasm</location>
    </subcellularLocation>
    <subcellularLocation>
        <location evidence="23">Nucleus</location>
    </subcellularLocation>
    <text evidence="23">Shuttling between nuclear and cytoplasm depends on cell cycle, phosphorylation states, transformation and DNA damage. Diffuse localization in the nucleoplasm. Enriched in nucleoli of certain cell types. Translocated to the cytoplasm via nuclear pores in a CRM1/RAN-dependent manner involving oxidative stress-mediated phosphorylation at Tyr. Dephosphorylation at this site by SHP2 retains TERT in the nucleus. Translocated to the nucleus by phosphorylation by AKT.</text>
</comment>
<keyword evidence="15" id="KW-0832">Ubl conjugation</keyword>
<dbReference type="Pfam" id="PF11474">
    <property type="entry name" value="TEN_TERT"/>
    <property type="match status" value="1"/>
</dbReference>
<dbReference type="InterPro" id="IPR049915">
    <property type="entry name" value="TERT_TEN"/>
</dbReference>
<gene>
    <name evidence="26" type="primary">TERT</name>
</gene>
<evidence type="ECO:0000256" key="15">
    <source>
        <dbReference type="ARBA" id="ARBA00022843"/>
    </source>
</evidence>
<evidence type="ECO:0000256" key="1">
    <source>
        <dbReference type="ARBA" id="ARBA00004322"/>
    </source>
</evidence>
<evidence type="ECO:0000256" key="24">
    <source>
        <dbReference type="SAM" id="MobiDB-lite"/>
    </source>
</evidence>
<evidence type="ECO:0000256" key="4">
    <source>
        <dbReference type="ARBA" id="ARBA00004642"/>
    </source>
</evidence>
<evidence type="ECO:0000256" key="10">
    <source>
        <dbReference type="ARBA" id="ARBA00022553"/>
    </source>
</evidence>
<name>A0A7N4NZ10_SARHA</name>
<keyword evidence="14 23" id="KW-0460">Magnesium</keyword>
<evidence type="ECO:0000256" key="13">
    <source>
        <dbReference type="ARBA" id="ARBA00022723"/>
    </source>
</evidence>
<keyword evidence="18" id="KW-0238">DNA-binding</keyword>
<feature type="domain" description="Reverse transcriptase" evidence="25">
    <location>
        <begin position="821"/>
        <end position="1157"/>
    </location>
</feature>
<dbReference type="Ensembl" id="ENSSHAT00000042696.1">
    <property type="protein sequence ID" value="ENSSHAP00000030586.1"/>
    <property type="gene ID" value="ENSSHAG00000015951.2"/>
</dbReference>
<dbReference type="Gene3D" id="3.30.70.2630">
    <property type="match status" value="1"/>
</dbReference>
<dbReference type="InterPro" id="IPR021891">
    <property type="entry name" value="Telomerase_RBD"/>
</dbReference>
<keyword evidence="27" id="KW-1185">Reference proteome</keyword>
<comment type="catalytic activity">
    <reaction evidence="22 23">
        <text>DNA(n) + a 2'-deoxyribonucleoside 5'-triphosphate = DNA(n+1) + diphosphate</text>
        <dbReference type="Rhea" id="RHEA:22508"/>
        <dbReference type="Rhea" id="RHEA-COMP:17339"/>
        <dbReference type="Rhea" id="RHEA-COMP:17340"/>
        <dbReference type="ChEBI" id="CHEBI:33019"/>
        <dbReference type="ChEBI" id="CHEBI:61560"/>
        <dbReference type="ChEBI" id="CHEBI:173112"/>
        <dbReference type="EC" id="2.7.7.49"/>
    </reaction>
</comment>
<evidence type="ECO:0000259" key="25">
    <source>
        <dbReference type="PROSITE" id="PS50878"/>
    </source>
</evidence>
<reference evidence="26" key="3">
    <citation type="submission" date="2025-09" db="UniProtKB">
        <authorList>
            <consortium name="Ensembl"/>
        </authorList>
    </citation>
    <scope>IDENTIFICATION</scope>
</reference>
<keyword evidence="12 23" id="KW-0548">Nucleotidyltransferase</keyword>
<dbReference type="OrthoDB" id="289721at2759"/>
<evidence type="ECO:0000256" key="19">
    <source>
        <dbReference type="ARBA" id="ARBA00023242"/>
    </source>
</evidence>
<evidence type="ECO:0000256" key="6">
    <source>
        <dbReference type="ARBA" id="ARBA00012493"/>
    </source>
</evidence>